<dbReference type="Pfam" id="PF10615">
    <property type="entry name" value="DUF2470"/>
    <property type="match status" value="1"/>
</dbReference>
<dbReference type="Proteomes" id="UP000243342">
    <property type="component" value="Unassembled WGS sequence"/>
</dbReference>
<dbReference type="STRING" id="1428644.BIV57_02280"/>
<dbReference type="OrthoDB" id="3381348at2"/>
<organism evidence="2 3">
    <name type="scientific">Mangrovactinospora gilvigrisea</name>
    <dbReference type="NCBI Taxonomy" id="1428644"/>
    <lineage>
        <taxon>Bacteria</taxon>
        <taxon>Bacillati</taxon>
        <taxon>Actinomycetota</taxon>
        <taxon>Actinomycetes</taxon>
        <taxon>Kitasatosporales</taxon>
        <taxon>Streptomycetaceae</taxon>
        <taxon>Mangrovactinospora</taxon>
    </lineage>
</organism>
<comment type="caution">
    <text evidence="2">The sequence shown here is derived from an EMBL/GenBank/DDBJ whole genome shotgun (WGS) entry which is preliminary data.</text>
</comment>
<dbReference type="InterPro" id="IPR037119">
    <property type="entry name" value="Haem_oxidase_HugZ-like_sf"/>
</dbReference>
<dbReference type="RefSeq" id="WP_071654918.1">
    <property type="nucleotide sequence ID" value="NZ_MLCF01000007.1"/>
</dbReference>
<proteinExistence type="predicted"/>
<evidence type="ECO:0000259" key="1">
    <source>
        <dbReference type="Pfam" id="PF10615"/>
    </source>
</evidence>
<evidence type="ECO:0000313" key="2">
    <source>
        <dbReference type="EMBL" id="OIV39076.1"/>
    </source>
</evidence>
<protein>
    <recommendedName>
        <fullName evidence="1">DUF2470 domain-containing protein</fullName>
    </recommendedName>
</protein>
<evidence type="ECO:0000313" key="3">
    <source>
        <dbReference type="Proteomes" id="UP000243342"/>
    </source>
</evidence>
<dbReference type="InterPro" id="IPR019595">
    <property type="entry name" value="DUF2470"/>
</dbReference>
<reference evidence="2 3" key="1">
    <citation type="submission" date="2016-10" db="EMBL/GenBank/DDBJ databases">
        <title>Genome sequence of Streptomyces gilvigriseus MUSC 26.</title>
        <authorList>
            <person name="Lee L.-H."/>
            <person name="Ser H.-L."/>
        </authorList>
    </citation>
    <scope>NUCLEOTIDE SEQUENCE [LARGE SCALE GENOMIC DNA]</scope>
    <source>
        <strain evidence="2 3">MUSC 26</strain>
    </source>
</reference>
<dbReference type="Gene3D" id="3.20.180.10">
    <property type="entry name" value="PNP-oxidase-like"/>
    <property type="match status" value="1"/>
</dbReference>
<dbReference type="AlphaFoldDB" id="A0A1J7CC46"/>
<gene>
    <name evidence="2" type="ORF">BIV57_02280</name>
</gene>
<accession>A0A1J7CC46</accession>
<feature type="domain" description="DUF2470" evidence="1">
    <location>
        <begin position="133"/>
        <end position="209"/>
    </location>
</feature>
<sequence length="217" mass="22918">MDGNRPSAAQRVRTLIEANASAVLDIPGIDPDPLARAARIQGVGPGGELLLEAGLRVTEEVTAVLEITDVAPVAVPHRVRGRAWITGWLTPADEDGVLRLETAGATVDDLWGTGHAEPEELAAASPDPLAAQEAGILQHLAASHAEQLRALDALLPQEERGSGARPVPVALDTSGLRVRYVSDGGRVFDAWFEFDGAVRGPAELRAAMSRLLRTARL</sequence>
<dbReference type="SUPFAM" id="SSF50475">
    <property type="entry name" value="FMN-binding split barrel"/>
    <property type="match status" value="1"/>
</dbReference>
<dbReference type="EMBL" id="MLCF01000007">
    <property type="protein sequence ID" value="OIV39076.1"/>
    <property type="molecule type" value="Genomic_DNA"/>
</dbReference>
<keyword evidence="3" id="KW-1185">Reference proteome</keyword>
<name>A0A1J7CC46_9ACTN</name>